<protein>
    <recommendedName>
        <fullName evidence="4">Coiled-coil domain-containing protein 24</fullName>
    </recommendedName>
</protein>
<organism evidence="2 3">
    <name type="scientific">Patella caerulea</name>
    <name type="common">Rayed Mediterranean limpet</name>
    <dbReference type="NCBI Taxonomy" id="87958"/>
    <lineage>
        <taxon>Eukaryota</taxon>
        <taxon>Metazoa</taxon>
        <taxon>Spiralia</taxon>
        <taxon>Lophotrochozoa</taxon>
        <taxon>Mollusca</taxon>
        <taxon>Gastropoda</taxon>
        <taxon>Patellogastropoda</taxon>
        <taxon>Patelloidea</taxon>
        <taxon>Patellidae</taxon>
        <taxon>Patella</taxon>
    </lineage>
</organism>
<accession>A0AAN8JU62</accession>
<dbReference type="PANTHER" id="PTHR28601">
    <property type="entry name" value="COILED-COIL DOMAIN-CONTAINING PROTEIN 24"/>
    <property type="match status" value="1"/>
</dbReference>
<dbReference type="Pfam" id="PF15669">
    <property type="entry name" value="CCDC24"/>
    <property type="match status" value="1"/>
</dbReference>
<evidence type="ECO:0000256" key="1">
    <source>
        <dbReference type="SAM" id="MobiDB-lite"/>
    </source>
</evidence>
<feature type="region of interest" description="Disordered" evidence="1">
    <location>
        <begin position="246"/>
        <end position="318"/>
    </location>
</feature>
<evidence type="ECO:0000313" key="3">
    <source>
        <dbReference type="Proteomes" id="UP001347796"/>
    </source>
</evidence>
<dbReference type="AlphaFoldDB" id="A0AAN8JU62"/>
<proteinExistence type="predicted"/>
<dbReference type="EMBL" id="JAZGQO010000008">
    <property type="protein sequence ID" value="KAK6180038.1"/>
    <property type="molecule type" value="Genomic_DNA"/>
</dbReference>
<keyword evidence="3" id="KW-1185">Reference proteome</keyword>
<feature type="region of interest" description="Disordered" evidence="1">
    <location>
        <begin position="118"/>
        <end position="144"/>
    </location>
</feature>
<feature type="compositionally biased region" description="Polar residues" evidence="1">
    <location>
        <begin position="118"/>
        <end position="135"/>
    </location>
</feature>
<gene>
    <name evidence="2" type="ORF">SNE40_012259</name>
</gene>
<evidence type="ECO:0008006" key="4">
    <source>
        <dbReference type="Google" id="ProtNLM"/>
    </source>
</evidence>
<sequence>MDMVAYNPPSSLWRLIEEHISPHETQEIRSMLGESLIEQSLELHQEVETLLDIWRSFREESQINPKSTKLPEPPEIRERLIQEIVFFVKGVKDKANNGGVDPEKIISKHNSGVINYALQTSRSGSSTPRPQTARSDSGRDTPMISSVNDRLNNEADLASEVVSMNDKLNFLQFDEVVSSLRDHLQKEIEHLLKDITFLQQCLEDEACFQDGCSSSTMEREPTLSELREERSLLEKEMLSSDVKPAKPVINGVRNPVPSSPGSSKFRPAQPLLHSIPSKPSPLKASHQVTATVQNIPCHPQKDIPHEKLKTRPHHSISPGRIKVVSVNKVLDRYGDSPRTQLTPSPPGTSRSTTPPRPSSAMRFRKMVLDCREGE</sequence>
<feature type="region of interest" description="Disordered" evidence="1">
    <location>
        <begin position="332"/>
        <end position="363"/>
    </location>
</feature>
<evidence type="ECO:0000313" key="2">
    <source>
        <dbReference type="EMBL" id="KAK6180038.1"/>
    </source>
</evidence>
<name>A0AAN8JU62_PATCE</name>
<dbReference type="Proteomes" id="UP001347796">
    <property type="component" value="Unassembled WGS sequence"/>
</dbReference>
<comment type="caution">
    <text evidence="2">The sequence shown here is derived from an EMBL/GenBank/DDBJ whole genome shotgun (WGS) entry which is preliminary data.</text>
</comment>
<feature type="compositionally biased region" description="Basic and acidic residues" evidence="1">
    <location>
        <begin position="299"/>
        <end position="309"/>
    </location>
</feature>
<reference evidence="2 3" key="1">
    <citation type="submission" date="2024-01" db="EMBL/GenBank/DDBJ databases">
        <title>The genome of the rayed Mediterranean limpet Patella caerulea (Linnaeus, 1758).</title>
        <authorList>
            <person name="Anh-Thu Weber A."/>
            <person name="Halstead-Nussloch G."/>
        </authorList>
    </citation>
    <scope>NUCLEOTIDE SEQUENCE [LARGE SCALE GENOMIC DNA]</scope>
    <source>
        <strain evidence="2">AATW-2023a</strain>
        <tissue evidence="2">Whole specimen</tissue>
    </source>
</reference>
<dbReference type="InterPro" id="IPR031367">
    <property type="entry name" value="CCDC24"/>
</dbReference>
<dbReference type="PANTHER" id="PTHR28601:SF1">
    <property type="entry name" value="COILED-COIL DOMAIN-CONTAINING PROTEIN 24"/>
    <property type="match status" value="1"/>
</dbReference>